<name>A0A964BML0_9CYAN</name>
<dbReference type="EMBL" id="JADWDC010000008">
    <property type="protein sequence ID" value="MCC0176269.1"/>
    <property type="molecule type" value="Genomic_DNA"/>
</dbReference>
<reference evidence="2" key="1">
    <citation type="journal article" date="2021" name="Antonie Van Leeuwenhoek">
        <title>Draft genome and description of Waterburya agarophytonicola gen. nov. sp. nov. (Pleurocapsales, Cyanobacteria): a seaweed symbiont.</title>
        <authorList>
            <person name="Bonthond G."/>
            <person name="Shalygin S."/>
            <person name="Bayer T."/>
            <person name="Weinberger F."/>
        </authorList>
    </citation>
    <scope>NUCLEOTIDE SEQUENCE</scope>
    <source>
        <strain evidence="2">KI4</strain>
    </source>
</reference>
<keyword evidence="1" id="KW-1133">Transmembrane helix</keyword>
<organism evidence="2 3">
    <name type="scientific">Waterburya agarophytonicola KI4</name>
    <dbReference type="NCBI Taxonomy" id="2874699"/>
    <lineage>
        <taxon>Bacteria</taxon>
        <taxon>Bacillati</taxon>
        <taxon>Cyanobacteriota</taxon>
        <taxon>Cyanophyceae</taxon>
        <taxon>Pleurocapsales</taxon>
        <taxon>Hyellaceae</taxon>
        <taxon>Waterburya</taxon>
        <taxon>Waterburya agarophytonicola</taxon>
    </lineage>
</organism>
<proteinExistence type="predicted"/>
<dbReference type="RefSeq" id="WP_229639311.1">
    <property type="nucleotide sequence ID" value="NZ_JADWDC010000008.1"/>
</dbReference>
<keyword evidence="3" id="KW-1185">Reference proteome</keyword>
<evidence type="ECO:0000313" key="2">
    <source>
        <dbReference type="EMBL" id="MCC0176269.1"/>
    </source>
</evidence>
<accession>A0A964BML0</accession>
<dbReference type="AlphaFoldDB" id="A0A964BML0"/>
<gene>
    <name evidence="2" type="ORF">I4641_04675</name>
</gene>
<keyword evidence="1" id="KW-0472">Membrane</keyword>
<evidence type="ECO:0000313" key="3">
    <source>
        <dbReference type="Proteomes" id="UP000729733"/>
    </source>
</evidence>
<dbReference type="Proteomes" id="UP000729733">
    <property type="component" value="Unassembled WGS sequence"/>
</dbReference>
<evidence type="ECO:0000256" key="1">
    <source>
        <dbReference type="SAM" id="Phobius"/>
    </source>
</evidence>
<sequence>MPRKKIKLWGLISYKPRWGLNIRGWLGIFLAIAFLFWLVIFKLEPFLAYSAPVKAEILVVEGWIGDEGIIGAIDEFERNPYQLIITAGAPFGRGEYLSEYRDFAHLSWATMVSLGLDPAQIQPIFTPQVIRDRTLTSAGAVKQWLDRSQLNPQAINVYTVDVHSRRTWFLYKQVFEPEVSVGIISHPPLDYDPEVWWASSEGFRKIFSEAIAYIYAKFL</sequence>
<protein>
    <submittedName>
        <fullName evidence="2">YdcF family protein</fullName>
    </submittedName>
</protein>
<keyword evidence="1" id="KW-0812">Transmembrane</keyword>
<comment type="caution">
    <text evidence="2">The sequence shown here is derived from an EMBL/GenBank/DDBJ whole genome shotgun (WGS) entry which is preliminary data.</text>
</comment>
<feature type="transmembrane region" description="Helical" evidence="1">
    <location>
        <begin position="20"/>
        <end position="40"/>
    </location>
</feature>